<feature type="domain" description="RNB" evidence="3">
    <location>
        <begin position="379"/>
        <end position="738"/>
    </location>
</feature>
<dbReference type="InterPro" id="IPR050180">
    <property type="entry name" value="RNR_Ribonuclease"/>
</dbReference>
<evidence type="ECO:0000313" key="4">
    <source>
        <dbReference type="Proteomes" id="UP000694866"/>
    </source>
</evidence>
<dbReference type="GeneID" id="105273930"/>
<dbReference type="PANTHER" id="PTHR23355:SF9">
    <property type="entry name" value="DIS3-LIKE EXONUCLEASE 2"/>
    <property type="match status" value="1"/>
</dbReference>
<feature type="compositionally biased region" description="Basic residues" evidence="2">
    <location>
        <begin position="11"/>
        <end position="23"/>
    </location>
</feature>
<dbReference type="GO" id="GO:0010587">
    <property type="term" value="P:miRNA catabolic process"/>
    <property type="evidence" value="ECO:0007669"/>
    <property type="project" value="TreeGrafter"/>
</dbReference>
<keyword evidence="4" id="KW-1185">Reference proteome</keyword>
<dbReference type="PANTHER" id="PTHR23355">
    <property type="entry name" value="RIBONUCLEASE"/>
    <property type="match status" value="1"/>
</dbReference>
<dbReference type="PROSITE" id="PS01175">
    <property type="entry name" value="RIBONUCLEASE_II"/>
    <property type="match status" value="1"/>
</dbReference>
<dbReference type="GO" id="GO:0000932">
    <property type="term" value="C:P-body"/>
    <property type="evidence" value="ECO:0007669"/>
    <property type="project" value="TreeGrafter"/>
</dbReference>
<reference evidence="5" key="1">
    <citation type="submission" date="2025-08" db="UniProtKB">
        <authorList>
            <consortium name="RefSeq"/>
        </authorList>
    </citation>
    <scope>IDENTIFICATION</scope>
    <source>
        <strain evidence="5">USDA-PBARC FA_bdor</strain>
        <tissue evidence="5">Whole organism</tissue>
    </source>
</reference>
<comment type="similarity">
    <text evidence="1">Belongs to the RNR ribonuclease family.</text>
</comment>
<feature type="region of interest" description="Disordered" evidence="2">
    <location>
        <begin position="74"/>
        <end position="112"/>
    </location>
</feature>
<dbReference type="Pfam" id="PF00773">
    <property type="entry name" value="RNB"/>
    <property type="match status" value="1"/>
</dbReference>
<proteinExistence type="inferred from homology"/>
<dbReference type="SUPFAM" id="SSF50249">
    <property type="entry name" value="Nucleic acid-binding proteins"/>
    <property type="match status" value="2"/>
</dbReference>
<evidence type="ECO:0000256" key="2">
    <source>
        <dbReference type="SAM" id="MobiDB-lite"/>
    </source>
</evidence>
<dbReference type="Pfam" id="PF17849">
    <property type="entry name" value="OB_Dis3"/>
    <property type="match status" value="1"/>
</dbReference>
<feature type="compositionally biased region" description="Basic and acidic residues" evidence="2">
    <location>
        <begin position="1"/>
        <end position="10"/>
    </location>
</feature>
<dbReference type="OrthoDB" id="372421at2759"/>
<gene>
    <name evidence="5" type="primary">Dis3l2</name>
</gene>
<feature type="compositionally biased region" description="Polar residues" evidence="2">
    <location>
        <begin position="102"/>
        <end position="112"/>
    </location>
</feature>
<dbReference type="GO" id="GO:0000175">
    <property type="term" value="F:3'-5'-RNA exonuclease activity"/>
    <property type="evidence" value="ECO:0007669"/>
    <property type="project" value="TreeGrafter"/>
</dbReference>
<dbReference type="AlphaFoldDB" id="A0A9R1UBN9"/>
<dbReference type="Gene3D" id="2.40.50.140">
    <property type="entry name" value="Nucleic acid-binding proteins"/>
    <property type="match status" value="1"/>
</dbReference>
<dbReference type="Proteomes" id="UP000694866">
    <property type="component" value="Unplaced"/>
</dbReference>
<organism evidence="4 5">
    <name type="scientific">Fopius arisanus</name>
    <dbReference type="NCBI Taxonomy" id="64838"/>
    <lineage>
        <taxon>Eukaryota</taxon>
        <taxon>Metazoa</taxon>
        <taxon>Ecdysozoa</taxon>
        <taxon>Arthropoda</taxon>
        <taxon>Hexapoda</taxon>
        <taxon>Insecta</taxon>
        <taxon>Pterygota</taxon>
        <taxon>Neoptera</taxon>
        <taxon>Endopterygota</taxon>
        <taxon>Hymenoptera</taxon>
        <taxon>Apocrita</taxon>
        <taxon>Ichneumonoidea</taxon>
        <taxon>Braconidae</taxon>
        <taxon>Opiinae</taxon>
        <taxon>Fopius</taxon>
    </lineage>
</organism>
<dbReference type="SMART" id="SM00955">
    <property type="entry name" value="RNB"/>
    <property type="match status" value="1"/>
</dbReference>
<accession>A0A9R1UBN9</accession>
<dbReference type="KEGG" id="fas:105273930"/>
<dbReference type="InterPro" id="IPR001900">
    <property type="entry name" value="RNase_II/R"/>
</dbReference>
<dbReference type="InterPro" id="IPR022966">
    <property type="entry name" value="RNase_II/R_CS"/>
</dbReference>
<feature type="compositionally biased region" description="Basic residues" evidence="2">
    <location>
        <begin position="74"/>
        <end position="83"/>
    </location>
</feature>
<dbReference type="GO" id="GO:0006402">
    <property type="term" value="P:mRNA catabolic process"/>
    <property type="evidence" value="ECO:0007669"/>
    <property type="project" value="TreeGrafter"/>
</dbReference>
<dbReference type="InterPro" id="IPR041505">
    <property type="entry name" value="Dis3_CSD2"/>
</dbReference>
<evidence type="ECO:0000259" key="3">
    <source>
        <dbReference type="SMART" id="SM00955"/>
    </source>
</evidence>
<dbReference type="CTD" id="129563"/>
<dbReference type="GO" id="GO:0003723">
    <property type="term" value="F:RNA binding"/>
    <property type="evidence" value="ECO:0007669"/>
    <property type="project" value="InterPro"/>
</dbReference>
<name>A0A9R1UBN9_9HYME</name>
<dbReference type="Gene3D" id="2.40.50.690">
    <property type="match status" value="1"/>
</dbReference>
<dbReference type="Gene3D" id="2.40.50.700">
    <property type="match status" value="1"/>
</dbReference>
<feature type="region of interest" description="Disordered" evidence="2">
    <location>
        <begin position="1"/>
        <end position="23"/>
    </location>
</feature>
<evidence type="ECO:0000256" key="1">
    <source>
        <dbReference type="RuleBase" id="RU003901"/>
    </source>
</evidence>
<evidence type="ECO:0000313" key="5">
    <source>
        <dbReference type="RefSeq" id="XP_011314967.1"/>
    </source>
</evidence>
<sequence>MADADHETKKSSRRRKRGSGKYRKLVNEISRLVQNEIQKCGKQCKGEELTKNECTPIFNQSENQETELKCRIRRRRRRRRRAKKIEMEESATKTKTSRDSSNDQSPCNSNPSKCVTDISISKDIKRILIDISKMAITRLDPRDSPQSLRGINTCSELSPQNFAFPKSIKRERMREILTEKSQASQRYTTGVLKVNNKNPKYSYVSSANNDEDILIHGYCDRNRAMEKDVVVIQIHPEDKWIHTADGTVQKTAFIVSILEKVHPRTAIGILVYQKEVLKFHPRDPKFPVMTIDPQTLPDKFKEMSNIKKTLFIAKMLNWSTPSQCSGKILEKIGDAGDLEAETQAILLENGLDVTPYDEALYKDFPGPDYVFQETDLHGREDWRANCVFTIDPATAVDLDDAVSCRKLDNGNFQVGVHIADVTYFLEASSPLDKMVSKRATTIYLANTAYHMLPKPLCQLCSLLPGKNRLTFSVIWELTPTGDVVNHRFTRSIINSCFQMSYQQAQRMIDKPDLDWSEVDLPNIQNGFTASDISQAVNDLFSIANSLRSGRFEGGALKIDQPKVQIILDEATRLPISYCLEERLESNNLIEEFMLLANMTVANHLHKKFPKTALLRHHNPPKLHTLSKTLHPLKNLGVHLDTASAGTLHTSISKCEQAIEKGQAYTEEEFVANCRMMVINSLCAQSMVRANYICSGTVKTKSRLRHYALNVPLYTHFTSPIRRYADCIVHRLLAFDLENTPLPKDWSSELCANLAKNCNKMKDSAKSAQEKSNEIYFIKLIAHTGATGQLAIVMTVRQHNLDIILCHVGLTLKVELSETQNYATVEYTNDDSVGTVKILWKEPEVTQVINVFTILNVRVRKHPKVYGIQATLIPPEINY</sequence>
<dbReference type="InterPro" id="IPR012340">
    <property type="entry name" value="NA-bd_OB-fold"/>
</dbReference>
<feature type="compositionally biased region" description="Basic and acidic residues" evidence="2">
    <location>
        <begin position="84"/>
        <end position="101"/>
    </location>
</feature>
<dbReference type="RefSeq" id="XP_011314967.1">
    <property type="nucleotide sequence ID" value="XM_011316665.1"/>
</dbReference>
<protein>
    <submittedName>
        <fullName evidence="5">DIS3-like exonuclease 2</fullName>
    </submittedName>
</protein>